<feature type="transmembrane region" description="Helical" evidence="6">
    <location>
        <begin position="142"/>
        <end position="163"/>
    </location>
</feature>
<accession>A0A2G5CW48</accession>
<gene>
    <name evidence="7" type="ORF">AQUCO_03500101v1</name>
</gene>
<feature type="transmembrane region" description="Helical" evidence="6">
    <location>
        <begin position="7"/>
        <end position="24"/>
    </location>
</feature>
<dbReference type="Proteomes" id="UP000230069">
    <property type="component" value="Unassembled WGS sequence"/>
</dbReference>
<keyword evidence="5 6" id="KW-0472">Membrane</keyword>
<dbReference type="FunCoup" id="A0A2G5CW48">
    <property type="interactions" value="2293"/>
</dbReference>
<feature type="transmembrane region" description="Helical" evidence="6">
    <location>
        <begin position="44"/>
        <end position="66"/>
    </location>
</feature>
<evidence type="ECO:0008006" key="9">
    <source>
        <dbReference type="Google" id="ProtNLM"/>
    </source>
</evidence>
<dbReference type="SUPFAM" id="SSF103473">
    <property type="entry name" value="MFS general substrate transporter"/>
    <property type="match status" value="1"/>
</dbReference>
<evidence type="ECO:0000256" key="2">
    <source>
        <dbReference type="ARBA" id="ARBA00022448"/>
    </source>
</evidence>
<evidence type="ECO:0000313" key="8">
    <source>
        <dbReference type="Proteomes" id="UP000230069"/>
    </source>
</evidence>
<evidence type="ECO:0000256" key="5">
    <source>
        <dbReference type="ARBA" id="ARBA00023136"/>
    </source>
</evidence>
<evidence type="ECO:0000313" key="7">
    <source>
        <dbReference type="EMBL" id="PIA35502.1"/>
    </source>
</evidence>
<dbReference type="GO" id="GO:0022857">
    <property type="term" value="F:transmembrane transporter activity"/>
    <property type="evidence" value="ECO:0007669"/>
    <property type="project" value="InterPro"/>
</dbReference>
<dbReference type="CDD" id="cd17330">
    <property type="entry name" value="MFS_SLC46_TetA_like"/>
    <property type="match status" value="1"/>
</dbReference>
<dbReference type="STRING" id="218851.A0A2G5CW48"/>
<dbReference type="InterPro" id="IPR036259">
    <property type="entry name" value="MFS_trans_sf"/>
</dbReference>
<dbReference type="EMBL" id="KZ305052">
    <property type="protein sequence ID" value="PIA35502.1"/>
    <property type="molecule type" value="Genomic_DNA"/>
</dbReference>
<feature type="transmembrane region" description="Helical" evidence="6">
    <location>
        <begin position="78"/>
        <end position="96"/>
    </location>
</feature>
<evidence type="ECO:0000256" key="1">
    <source>
        <dbReference type="ARBA" id="ARBA00004141"/>
    </source>
</evidence>
<dbReference type="PANTHER" id="PTHR23504">
    <property type="entry name" value="MAJOR FACILITATOR SUPERFAMILY DOMAIN-CONTAINING PROTEIN 10"/>
    <property type="match status" value="1"/>
</dbReference>
<keyword evidence="3 6" id="KW-0812">Transmembrane</keyword>
<dbReference type="PANTHER" id="PTHR23504:SF1">
    <property type="entry name" value="GH21943P-RELATED"/>
    <property type="match status" value="1"/>
</dbReference>
<proteinExistence type="predicted"/>
<dbReference type="InterPro" id="IPR011701">
    <property type="entry name" value="MFS"/>
</dbReference>
<dbReference type="OrthoDB" id="419616at2759"/>
<evidence type="ECO:0000256" key="6">
    <source>
        <dbReference type="SAM" id="Phobius"/>
    </source>
</evidence>
<dbReference type="Gene3D" id="1.20.1250.20">
    <property type="entry name" value="MFS general substrate transporter like domains"/>
    <property type="match status" value="1"/>
</dbReference>
<feature type="transmembrane region" description="Helical" evidence="6">
    <location>
        <begin position="241"/>
        <end position="262"/>
    </location>
</feature>
<dbReference type="Pfam" id="PF07690">
    <property type="entry name" value="MFS_1"/>
    <property type="match status" value="1"/>
</dbReference>
<comment type="subcellular location">
    <subcellularLocation>
        <location evidence="1">Membrane</location>
        <topology evidence="1">Multi-pass membrane protein</topology>
    </subcellularLocation>
</comment>
<protein>
    <recommendedName>
        <fullName evidence="9">Major facilitator superfamily (MFS) profile domain-containing protein</fullName>
    </recommendedName>
</protein>
<keyword evidence="4 6" id="KW-1133">Transmembrane helix</keyword>
<reference evidence="7 8" key="1">
    <citation type="submission" date="2017-09" db="EMBL/GenBank/DDBJ databases">
        <title>WGS assembly of Aquilegia coerulea Goldsmith.</title>
        <authorList>
            <person name="Hodges S."/>
            <person name="Kramer E."/>
            <person name="Nordborg M."/>
            <person name="Tomkins J."/>
            <person name="Borevitz J."/>
            <person name="Derieg N."/>
            <person name="Yan J."/>
            <person name="Mihaltcheva S."/>
            <person name="Hayes R.D."/>
            <person name="Rokhsar D."/>
        </authorList>
    </citation>
    <scope>NUCLEOTIDE SEQUENCE [LARGE SCALE GENOMIC DNA]</scope>
    <source>
        <strain evidence="8">cv. Goldsmith</strain>
    </source>
</reference>
<evidence type="ECO:0000256" key="3">
    <source>
        <dbReference type="ARBA" id="ARBA00022692"/>
    </source>
</evidence>
<dbReference type="EMBL" id="KZ305052">
    <property type="protein sequence ID" value="PIA35504.1"/>
    <property type="molecule type" value="Genomic_DNA"/>
</dbReference>
<feature type="transmembrane region" description="Helical" evidence="6">
    <location>
        <begin position="274"/>
        <end position="293"/>
    </location>
</feature>
<organism evidence="7 8">
    <name type="scientific">Aquilegia coerulea</name>
    <name type="common">Rocky mountain columbine</name>
    <dbReference type="NCBI Taxonomy" id="218851"/>
    <lineage>
        <taxon>Eukaryota</taxon>
        <taxon>Viridiplantae</taxon>
        <taxon>Streptophyta</taxon>
        <taxon>Embryophyta</taxon>
        <taxon>Tracheophyta</taxon>
        <taxon>Spermatophyta</taxon>
        <taxon>Magnoliopsida</taxon>
        <taxon>Ranunculales</taxon>
        <taxon>Ranunculaceae</taxon>
        <taxon>Thalictroideae</taxon>
        <taxon>Aquilegia</taxon>
    </lineage>
</organism>
<feature type="transmembrane region" description="Helical" evidence="6">
    <location>
        <begin position="395"/>
        <end position="413"/>
    </location>
</feature>
<feature type="transmembrane region" description="Helical" evidence="6">
    <location>
        <begin position="305"/>
        <end position="322"/>
    </location>
</feature>
<dbReference type="GO" id="GO:0016020">
    <property type="term" value="C:membrane"/>
    <property type="evidence" value="ECO:0007669"/>
    <property type="project" value="UniProtKB-SubCell"/>
</dbReference>
<feature type="transmembrane region" description="Helical" evidence="6">
    <location>
        <begin position="108"/>
        <end position="130"/>
    </location>
</feature>
<keyword evidence="2" id="KW-0813">Transport</keyword>
<keyword evidence="8" id="KW-1185">Reference proteome</keyword>
<sequence>MEFARLGHLFVTVFLYNFATFMVIPSITDVTMNALCPGQDECSLAIYLSGFQQAITGLGSLVMMPVVGNLSDVYGRKALLTLPMSLGIVPLAILAYRRTENYFYGYYLIKLLTAMFCEGSVLCLSLAYLADNISETRRASAFGMLAGIGSAAFVCGTLTARLISTSSTFQVSTFVSVFAIVYMRTFLVDSRCQIDETSPLLANTKEVEDGDSCRKIGVGKKIPSVKDMVQLLSSSLTFTQAAVVAFFSSLAEGGLHASMMYFLKAQFHFSKNQFADLMLIAGLASSISQLLLMPMLAPALDEVKLLRIGLFAACVHMFLYSISWASWVPYFASSFCIVSVFAHPCIRSIASKQLSPEEQGKGQGCISGMCSFANIVSPLTFTPLTALFLSDRAPFHFPGFSIMCTGFAMMVAFTQSTMIRADVPVSNKKISNNTFVEP</sequence>
<evidence type="ECO:0000256" key="4">
    <source>
        <dbReference type="ARBA" id="ARBA00022989"/>
    </source>
</evidence>
<dbReference type="AlphaFoldDB" id="A0A2G5CW48"/>
<feature type="transmembrane region" description="Helical" evidence="6">
    <location>
        <begin position="169"/>
        <end position="187"/>
    </location>
</feature>
<name>A0A2G5CW48_AQUCA</name>